<accession>A0AA37WY41</accession>
<dbReference type="GO" id="GO:0005096">
    <property type="term" value="F:GTPase activator activity"/>
    <property type="evidence" value="ECO:0007669"/>
    <property type="project" value="UniProtKB-KW"/>
</dbReference>
<evidence type="ECO:0000256" key="2">
    <source>
        <dbReference type="ARBA" id="ARBA00022517"/>
    </source>
</evidence>
<comment type="caution">
    <text evidence="4">The sequence shown here is derived from an EMBL/GenBank/DDBJ whole genome shotgun (WGS) entry which is preliminary data.</text>
</comment>
<proteinExistence type="predicted"/>
<feature type="compositionally biased region" description="Low complexity" evidence="3">
    <location>
        <begin position="43"/>
        <end position="57"/>
    </location>
</feature>
<evidence type="ECO:0000256" key="3">
    <source>
        <dbReference type="SAM" id="MobiDB-lite"/>
    </source>
</evidence>
<dbReference type="Proteomes" id="UP001157439">
    <property type="component" value="Unassembled WGS sequence"/>
</dbReference>
<organism evidence="4 5">
    <name type="scientific">Paraferrimonas haliotis</name>
    <dbReference type="NCBI Taxonomy" id="2013866"/>
    <lineage>
        <taxon>Bacteria</taxon>
        <taxon>Pseudomonadati</taxon>
        <taxon>Pseudomonadota</taxon>
        <taxon>Gammaproteobacteria</taxon>
        <taxon>Alteromonadales</taxon>
        <taxon>Ferrimonadaceae</taxon>
        <taxon>Paraferrimonas</taxon>
    </lineage>
</organism>
<dbReference type="NCBIfam" id="NF003560">
    <property type="entry name" value="PRK05244.1-1"/>
    <property type="match status" value="1"/>
</dbReference>
<name>A0AA37WY41_9GAMM</name>
<dbReference type="AlphaFoldDB" id="A0AA37WY41"/>
<feature type="region of interest" description="Disordered" evidence="3">
    <location>
        <begin position="1"/>
        <end position="96"/>
    </location>
</feature>
<keyword evidence="5" id="KW-1185">Reference proteome</keyword>
<keyword evidence="2" id="KW-0690">Ribosome biogenesis</keyword>
<evidence type="ECO:0000256" key="1">
    <source>
        <dbReference type="ARBA" id="ARBA00022468"/>
    </source>
</evidence>
<dbReference type="GO" id="GO:0042254">
    <property type="term" value="P:ribosome biogenesis"/>
    <property type="evidence" value="ECO:0007669"/>
    <property type="project" value="UniProtKB-KW"/>
</dbReference>
<gene>
    <name evidence="4" type="primary">yihI</name>
    <name evidence="4" type="ORF">GCM10007894_29850</name>
</gene>
<dbReference type="Pfam" id="PF04220">
    <property type="entry name" value="YihI"/>
    <property type="match status" value="1"/>
</dbReference>
<evidence type="ECO:0000313" key="4">
    <source>
        <dbReference type="EMBL" id="GLS85008.1"/>
    </source>
</evidence>
<keyword evidence="1" id="KW-0343">GTPase activation</keyword>
<dbReference type="RefSeq" id="WP_095499451.1">
    <property type="nucleotide sequence ID" value="NZ_BSPO01000014.1"/>
</dbReference>
<dbReference type="InterPro" id="IPR007336">
    <property type="entry name" value="YihI"/>
</dbReference>
<evidence type="ECO:0000313" key="5">
    <source>
        <dbReference type="Proteomes" id="UP001157439"/>
    </source>
</evidence>
<reference evidence="4 5" key="1">
    <citation type="journal article" date="2014" name="Int. J. Syst. Evol. Microbiol.">
        <title>Complete genome sequence of Corynebacterium casei LMG S-19264T (=DSM 44701T), isolated from a smear-ripened cheese.</title>
        <authorList>
            <consortium name="US DOE Joint Genome Institute (JGI-PGF)"/>
            <person name="Walter F."/>
            <person name="Albersmeier A."/>
            <person name="Kalinowski J."/>
            <person name="Ruckert C."/>
        </authorList>
    </citation>
    <scope>NUCLEOTIDE SEQUENCE [LARGE SCALE GENOMIC DNA]</scope>
    <source>
        <strain evidence="4 5">NBRC 112785</strain>
    </source>
</reference>
<dbReference type="EMBL" id="BSPO01000014">
    <property type="protein sequence ID" value="GLS85008.1"/>
    <property type="molecule type" value="Genomic_DNA"/>
</dbReference>
<protein>
    <submittedName>
        <fullName evidence="4">Der GTPase-activating protein YihI</fullName>
    </submittedName>
</protein>
<sequence>MSRSKKSRKINANGPRLQAKVKGKSAPESKKKGRGLKAGSRVSSAAKSTATQKTAGALSDPMHGSKKPVSLVASKPITQSKLPLQERLNETPPETRLIQLENDPRLNRLLDKVDAGAKLSTLDRKWMNEQLDIIAALMDQLGIEVDDEEPQNPSLSDEDRMLSEFDSGLDALNQFREDKHE</sequence>